<organism evidence="1 2">
    <name type="scientific">Legionella brunensis</name>
    <dbReference type="NCBI Taxonomy" id="29422"/>
    <lineage>
        <taxon>Bacteria</taxon>
        <taxon>Pseudomonadati</taxon>
        <taxon>Pseudomonadota</taxon>
        <taxon>Gammaproteobacteria</taxon>
        <taxon>Legionellales</taxon>
        <taxon>Legionellaceae</taxon>
        <taxon>Legionella</taxon>
    </lineage>
</organism>
<evidence type="ECO:0008006" key="3">
    <source>
        <dbReference type="Google" id="ProtNLM"/>
    </source>
</evidence>
<name>A0A0W0S3Y2_9GAMM</name>
<evidence type="ECO:0000313" key="2">
    <source>
        <dbReference type="Proteomes" id="UP000054742"/>
    </source>
</evidence>
<reference evidence="1 2" key="1">
    <citation type="submission" date="2015-11" db="EMBL/GenBank/DDBJ databases">
        <title>Genomic analysis of 38 Legionella species identifies large and diverse effector repertoires.</title>
        <authorList>
            <person name="Burstein D."/>
            <person name="Amaro F."/>
            <person name="Zusman T."/>
            <person name="Lifshitz Z."/>
            <person name="Cohen O."/>
            <person name="Gilbert J.A."/>
            <person name="Pupko T."/>
            <person name="Shuman H.A."/>
            <person name="Segal G."/>
        </authorList>
    </citation>
    <scope>NUCLEOTIDE SEQUENCE [LARGE SCALE GENOMIC DNA]</scope>
    <source>
        <strain evidence="1 2">ATCC 43878</strain>
    </source>
</reference>
<dbReference type="Proteomes" id="UP000054742">
    <property type="component" value="Unassembled WGS sequence"/>
</dbReference>
<dbReference type="EMBL" id="LNXV01000033">
    <property type="protein sequence ID" value="KTC77952.1"/>
    <property type="molecule type" value="Genomic_DNA"/>
</dbReference>
<accession>A0A0W0S3Y2</accession>
<comment type="caution">
    <text evidence="1">The sequence shown here is derived from an EMBL/GenBank/DDBJ whole genome shotgun (WGS) entry which is preliminary data.</text>
</comment>
<dbReference type="PATRIC" id="fig|29422.6.peg.2393"/>
<dbReference type="AlphaFoldDB" id="A0A0W0S3Y2"/>
<proteinExistence type="predicted"/>
<dbReference type="STRING" id="29422.Lbru_2244"/>
<protein>
    <recommendedName>
        <fullName evidence="3">Tryptophan synthase subunit beta like protein</fullName>
    </recommendedName>
</protein>
<sequence length="130" mass="15258">MFFYLSSYTKIRHNWPKSIRDKPVVYIKRDNKGKICALYEAGSAEMEEVDIQHPEVLEFLVRCDSKKQLEWLQSDLQLIRVLEDLIDVLISKNVIKITDFPQPVINKLLSRQSIRERLSGAIGMEFDNEM</sequence>
<evidence type="ECO:0000313" key="1">
    <source>
        <dbReference type="EMBL" id="KTC77952.1"/>
    </source>
</evidence>
<keyword evidence="2" id="KW-1185">Reference proteome</keyword>
<gene>
    <name evidence="1" type="ORF">Lbru_2244</name>
</gene>